<dbReference type="PANTHER" id="PTHR43115">
    <property type="entry name" value="DEHYDROGENASE/REDUCTASE SDR FAMILY MEMBER 11"/>
    <property type="match status" value="1"/>
</dbReference>
<protein>
    <recommendedName>
        <fullName evidence="5">NAD(P)-binding protein</fullName>
    </recommendedName>
</protein>
<gene>
    <name evidence="3" type="ORF">N7468_010016</name>
</gene>
<dbReference type="InterPro" id="IPR002347">
    <property type="entry name" value="SDR_fam"/>
</dbReference>
<name>A0A9W9TBV9_9EURO</name>
<dbReference type="CDD" id="cd05233">
    <property type="entry name" value="SDR_c"/>
    <property type="match status" value="1"/>
</dbReference>
<reference evidence="3" key="1">
    <citation type="submission" date="2022-11" db="EMBL/GenBank/DDBJ databases">
        <authorList>
            <person name="Petersen C."/>
        </authorList>
    </citation>
    <scope>NUCLEOTIDE SEQUENCE</scope>
    <source>
        <strain evidence="3">IBT 19713</strain>
    </source>
</reference>
<comment type="similarity">
    <text evidence="1">Belongs to the short-chain dehydrogenases/reductases (SDR) family.</text>
</comment>
<keyword evidence="4" id="KW-1185">Reference proteome</keyword>
<dbReference type="Gene3D" id="3.40.50.720">
    <property type="entry name" value="NAD(P)-binding Rossmann-like Domain"/>
    <property type="match status" value="1"/>
</dbReference>
<dbReference type="SUPFAM" id="SSF51735">
    <property type="entry name" value="NAD(P)-binding Rossmann-fold domains"/>
    <property type="match status" value="1"/>
</dbReference>
<dbReference type="EMBL" id="JAPQKS010000008">
    <property type="protein sequence ID" value="KAJ5217008.1"/>
    <property type="molecule type" value="Genomic_DNA"/>
</dbReference>
<sequence>MSPTLGQLNSNHFTNFVSNLHTEPYAAIDPTKAKLSSPYIVCIIGGSGAAGGGLARAYARAGASGVILAARSVPKLEEVAKEVRSINPSAKVIVTKCDASSDEDNAKLAETVKSEFSGRLDAVVVNAGYSGPMIPDVVQEAPSDFQNSFDVNVVGPFLAAHYLLPLLMASEKGAKSFITISSIMASRVSGPYVHVSYAVSKAAMTRLTEMIHEQYGSRGLFSASVHPGGMVSDLAKVAPPEVLPFLVDSPDLVGAFTVWLSKTDAPQAQRDALTGRFLSCKWDVSELEGKYNEILEKDLLKFRVAVD</sequence>
<keyword evidence="2" id="KW-0560">Oxidoreductase</keyword>
<reference evidence="3" key="2">
    <citation type="journal article" date="2023" name="IMA Fungus">
        <title>Comparative genomic study of the Penicillium genus elucidates a diverse pangenome and 15 lateral gene transfer events.</title>
        <authorList>
            <person name="Petersen C."/>
            <person name="Sorensen T."/>
            <person name="Nielsen M.R."/>
            <person name="Sondergaard T.E."/>
            <person name="Sorensen J.L."/>
            <person name="Fitzpatrick D.A."/>
            <person name="Frisvad J.C."/>
            <person name="Nielsen K.L."/>
        </authorList>
    </citation>
    <scope>NUCLEOTIDE SEQUENCE</scope>
    <source>
        <strain evidence="3">IBT 19713</strain>
    </source>
</reference>
<evidence type="ECO:0000313" key="3">
    <source>
        <dbReference type="EMBL" id="KAJ5217008.1"/>
    </source>
</evidence>
<dbReference type="GeneID" id="83206615"/>
<dbReference type="InterPro" id="IPR036291">
    <property type="entry name" value="NAD(P)-bd_dom_sf"/>
</dbReference>
<dbReference type="PANTHER" id="PTHR43115:SF4">
    <property type="entry name" value="DEHYDROGENASE_REDUCTASE SDR FAMILY MEMBER 11"/>
    <property type="match status" value="1"/>
</dbReference>
<proteinExistence type="inferred from homology"/>
<dbReference type="GO" id="GO:0016491">
    <property type="term" value="F:oxidoreductase activity"/>
    <property type="evidence" value="ECO:0007669"/>
    <property type="project" value="UniProtKB-KW"/>
</dbReference>
<organism evidence="3 4">
    <name type="scientific">Penicillium chermesinum</name>
    <dbReference type="NCBI Taxonomy" id="63820"/>
    <lineage>
        <taxon>Eukaryota</taxon>
        <taxon>Fungi</taxon>
        <taxon>Dikarya</taxon>
        <taxon>Ascomycota</taxon>
        <taxon>Pezizomycotina</taxon>
        <taxon>Eurotiomycetes</taxon>
        <taxon>Eurotiomycetidae</taxon>
        <taxon>Eurotiales</taxon>
        <taxon>Aspergillaceae</taxon>
        <taxon>Penicillium</taxon>
    </lineage>
</organism>
<dbReference type="Pfam" id="PF00106">
    <property type="entry name" value="adh_short"/>
    <property type="match status" value="1"/>
</dbReference>
<evidence type="ECO:0000313" key="4">
    <source>
        <dbReference type="Proteomes" id="UP001150941"/>
    </source>
</evidence>
<accession>A0A9W9TBV9</accession>
<dbReference type="PRINTS" id="PR00081">
    <property type="entry name" value="GDHRDH"/>
</dbReference>
<dbReference type="OrthoDB" id="1933717at2759"/>
<dbReference type="Proteomes" id="UP001150941">
    <property type="component" value="Unassembled WGS sequence"/>
</dbReference>
<evidence type="ECO:0000256" key="1">
    <source>
        <dbReference type="ARBA" id="ARBA00006484"/>
    </source>
</evidence>
<dbReference type="RefSeq" id="XP_058325879.1">
    <property type="nucleotide sequence ID" value="XM_058479311.1"/>
</dbReference>
<evidence type="ECO:0000256" key="2">
    <source>
        <dbReference type="ARBA" id="ARBA00023002"/>
    </source>
</evidence>
<dbReference type="AlphaFoldDB" id="A0A9W9TBV9"/>
<comment type="caution">
    <text evidence="3">The sequence shown here is derived from an EMBL/GenBank/DDBJ whole genome shotgun (WGS) entry which is preliminary data.</text>
</comment>
<evidence type="ECO:0008006" key="5">
    <source>
        <dbReference type="Google" id="ProtNLM"/>
    </source>
</evidence>